<organism evidence="1 2">
    <name type="scientific">Branchiostoma lanceolatum</name>
    <name type="common">Common lancelet</name>
    <name type="synonym">Amphioxus lanceolatum</name>
    <dbReference type="NCBI Taxonomy" id="7740"/>
    <lineage>
        <taxon>Eukaryota</taxon>
        <taxon>Metazoa</taxon>
        <taxon>Chordata</taxon>
        <taxon>Cephalochordata</taxon>
        <taxon>Leptocardii</taxon>
        <taxon>Amphioxiformes</taxon>
        <taxon>Branchiostomatidae</taxon>
        <taxon>Branchiostoma</taxon>
    </lineage>
</organism>
<dbReference type="AlphaFoldDB" id="A0A8J9W4V4"/>
<dbReference type="Proteomes" id="UP000838412">
    <property type="component" value="Chromosome 1"/>
</dbReference>
<reference evidence="1" key="1">
    <citation type="submission" date="2022-01" db="EMBL/GenBank/DDBJ databases">
        <authorList>
            <person name="Braso-Vives M."/>
        </authorList>
    </citation>
    <scope>NUCLEOTIDE SEQUENCE</scope>
</reference>
<proteinExistence type="predicted"/>
<keyword evidence="2" id="KW-1185">Reference proteome</keyword>
<dbReference type="OrthoDB" id="10068942at2759"/>
<dbReference type="EMBL" id="OV696686">
    <property type="protein sequence ID" value="CAH1233136.1"/>
    <property type="molecule type" value="Genomic_DNA"/>
</dbReference>
<name>A0A8J9W4V4_BRALA</name>
<protein>
    <submittedName>
        <fullName evidence="1">Hypp607 protein</fullName>
    </submittedName>
</protein>
<accession>A0A8J9W4V4</accession>
<gene>
    <name evidence="1" type="primary">Hypp607</name>
    <name evidence="1" type="ORF">BLAG_LOCUS1989</name>
</gene>
<evidence type="ECO:0000313" key="2">
    <source>
        <dbReference type="Proteomes" id="UP000838412"/>
    </source>
</evidence>
<evidence type="ECO:0000313" key="1">
    <source>
        <dbReference type="EMBL" id="CAH1233136.1"/>
    </source>
</evidence>
<sequence>MSRDAVCPARGKKCSQCGMLNHFRAVCRNKKSNTNHVDQSANEEMRSDYVFSVQNTRVRRDGTVTLEVGGATLPDVLIDSGATSNILSKTIWENLKRNKVKCWAQRKGSQKLYVYGSSTPLPILGEFTAEIKCPISGAKTDGAFVVLDGEGRDLLSKGTAEELKILKVGATATKEVNSLQEKLNPSEQEKYKDVFTGIGLLKNYELALNIDDSVKPVAAEGTMWSTGESRQETR</sequence>